<evidence type="ECO:0000256" key="5">
    <source>
        <dbReference type="ARBA" id="ARBA00022691"/>
    </source>
</evidence>
<dbReference type="GO" id="GO:0008990">
    <property type="term" value="F:rRNA (guanine-N2-)-methyltransferase activity"/>
    <property type="evidence" value="ECO:0007669"/>
    <property type="project" value="InterPro"/>
</dbReference>
<evidence type="ECO:0000259" key="7">
    <source>
        <dbReference type="Pfam" id="PF26049"/>
    </source>
</evidence>
<dbReference type="CDD" id="cd02440">
    <property type="entry name" value="AdoMet_MTases"/>
    <property type="match status" value="1"/>
</dbReference>
<dbReference type="InterPro" id="IPR007848">
    <property type="entry name" value="Small_mtfrase_dom"/>
</dbReference>
<feature type="domain" description="RlmG N-terminal" evidence="7">
    <location>
        <begin position="5"/>
        <end position="172"/>
    </location>
</feature>
<feature type="domain" description="Methyltransferase small" evidence="6">
    <location>
        <begin position="197"/>
        <end position="364"/>
    </location>
</feature>
<dbReference type="OrthoDB" id="29650at2"/>
<evidence type="ECO:0000256" key="4">
    <source>
        <dbReference type="ARBA" id="ARBA00022679"/>
    </source>
</evidence>
<dbReference type="KEGG" id="halc:EY643_10035"/>
<keyword evidence="9" id="KW-1185">Reference proteome</keyword>
<proteinExistence type="predicted"/>
<dbReference type="PANTHER" id="PTHR47816">
    <property type="entry name" value="RIBOSOMAL RNA SMALL SUBUNIT METHYLTRANSFERASE C"/>
    <property type="match status" value="1"/>
</dbReference>
<evidence type="ECO:0000256" key="2">
    <source>
        <dbReference type="ARBA" id="ARBA00022552"/>
    </source>
</evidence>
<evidence type="ECO:0000313" key="9">
    <source>
        <dbReference type="Proteomes" id="UP000326287"/>
    </source>
</evidence>
<dbReference type="RefSeq" id="WP_152662080.1">
    <property type="nucleotide sequence ID" value="NZ_CP036422.1"/>
</dbReference>
<dbReference type="InterPro" id="IPR046977">
    <property type="entry name" value="RsmC/RlmG"/>
</dbReference>
<dbReference type="GO" id="GO:0003676">
    <property type="term" value="F:nucleic acid binding"/>
    <property type="evidence" value="ECO:0007669"/>
    <property type="project" value="InterPro"/>
</dbReference>
<organism evidence="8 9">
    <name type="scientific">Halioglobus maricola</name>
    <dbReference type="NCBI Taxonomy" id="2601894"/>
    <lineage>
        <taxon>Bacteria</taxon>
        <taxon>Pseudomonadati</taxon>
        <taxon>Pseudomonadota</taxon>
        <taxon>Gammaproteobacteria</taxon>
        <taxon>Cellvibrionales</taxon>
        <taxon>Halieaceae</taxon>
        <taxon>Halioglobus</taxon>
    </lineage>
</organism>
<dbReference type="PANTHER" id="PTHR47816:SF5">
    <property type="entry name" value="RIBOSOMAL RNA LARGE SUBUNIT METHYLTRANSFERASE G"/>
    <property type="match status" value="1"/>
</dbReference>
<dbReference type="GO" id="GO:0005737">
    <property type="term" value="C:cytoplasm"/>
    <property type="evidence" value="ECO:0007669"/>
    <property type="project" value="InterPro"/>
</dbReference>
<gene>
    <name evidence="8" type="ORF">EY643_10035</name>
</gene>
<dbReference type="InterPro" id="IPR017237">
    <property type="entry name" value="RLMG"/>
</dbReference>
<evidence type="ECO:0000256" key="1">
    <source>
        <dbReference type="ARBA" id="ARBA00022490"/>
    </source>
</evidence>
<dbReference type="Pfam" id="PF26049">
    <property type="entry name" value="RLMG_N"/>
    <property type="match status" value="1"/>
</dbReference>
<dbReference type="EMBL" id="CP036422">
    <property type="protein sequence ID" value="QFU75974.1"/>
    <property type="molecule type" value="Genomic_DNA"/>
</dbReference>
<keyword evidence="4 8" id="KW-0808">Transferase</keyword>
<keyword evidence="3 8" id="KW-0489">Methyltransferase</keyword>
<accession>A0A5P9NL59</accession>
<dbReference type="Pfam" id="PF05175">
    <property type="entry name" value="MTS"/>
    <property type="match status" value="1"/>
</dbReference>
<dbReference type="InterPro" id="IPR002052">
    <property type="entry name" value="DNA_methylase_N6_adenine_CS"/>
</dbReference>
<dbReference type="Gene3D" id="3.40.50.150">
    <property type="entry name" value="Vaccinia Virus protein VP39"/>
    <property type="match status" value="2"/>
</dbReference>
<name>A0A5P9NL59_9GAMM</name>
<dbReference type="SUPFAM" id="SSF53335">
    <property type="entry name" value="S-adenosyl-L-methionine-dependent methyltransferases"/>
    <property type="match status" value="1"/>
</dbReference>
<protein>
    <submittedName>
        <fullName evidence="8">Class I SAM-dependent methyltransferase</fullName>
    </submittedName>
</protein>
<dbReference type="PIRSF" id="PIRSF037565">
    <property type="entry name" value="RRNA_m2G_Mtase_RsmD_prd"/>
    <property type="match status" value="1"/>
</dbReference>
<evidence type="ECO:0000259" key="6">
    <source>
        <dbReference type="Pfam" id="PF05175"/>
    </source>
</evidence>
<sequence>MSAATRLETGLGSWALQRYPRRSKDPLRAWCGADLLLIEAASERQPSQCLVVNDEHGALSTALQPALSWTDSALAALATESNLQSNALAPVPVCWSTSVPALRPELVVLRVPKQTAYFEYQLAVLHALMPAGAELLCAGMDKHLSPHTADTIARVFGPTERHRGSRKARMFSTCRDDASPLATPLPSRYRCDALNAELVAMANVFSATSLDIGSRALIDKLHLLEPVPRVADLACGNGVLGLCARQRGLGEEFHFFDESAMAIASAEENWQSLYPDEAAHFHHGDGLLASTKQFDMILCNPPFHLGHSVDDFAGRRLLQQCKTRLAPGGSLVVVANRHLAYAETLNQHFDQVSVLANDKKFQIWRAVSVA</sequence>
<keyword evidence="2" id="KW-0698">rRNA processing</keyword>
<dbReference type="PROSITE" id="PS00092">
    <property type="entry name" value="N6_MTASE"/>
    <property type="match status" value="1"/>
</dbReference>
<evidence type="ECO:0000313" key="8">
    <source>
        <dbReference type="EMBL" id="QFU75974.1"/>
    </source>
</evidence>
<keyword evidence="1" id="KW-0963">Cytoplasm</keyword>
<dbReference type="Proteomes" id="UP000326287">
    <property type="component" value="Chromosome"/>
</dbReference>
<evidence type="ECO:0000256" key="3">
    <source>
        <dbReference type="ARBA" id="ARBA00022603"/>
    </source>
</evidence>
<dbReference type="AlphaFoldDB" id="A0A5P9NL59"/>
<dbReference type="InterPro" id="IPR029063">
    <property type="entry name" value="SAM-dependent_MTases_sf"/>
</dbReference>
<keyword evidence="5" id="KW-0949">S-adenosyl-L-methionine</keyword>
<dbReference type="InterPro" id="IPR058679">
    <property type="entry name" value="RlmG_N"/>
</dbReference>
<reference evidence="8 9" key="1">
    <citation type="submission" date="2019-02" db="EMBL/GenBank/DDBJ databases">
        <authorList>
            <person name="Li S.-H."/>
        </authorList>
    </citation>
    <scope>NUCLEOTIDE SEQUENCE [LARGE SCALE GENOMIC DNA]</scope>
    <source>
        <strain evidence="8 9">IMCC14385</strain>
    </source>
</reference>